<dbReference type="STRING" id="695939.SAMN00790413_00996"/>
<evidence type="ECO:0000313" key="2">
    <source>
        <dbReference type="EMBL" id="SMB91125.1"/>
    </source>
</evidence>
<keyword evidence="1" id="KW-0812">Transmembrane</keyword>
<dbReference type="InterPro" id="IPR010406">
    <property type="entry name" value="DUF1003"/>
</dbReference>
<feature type="transmembrane region" description="Helical" evidence="1">
    <location>
        <begin position="82"/>
        <end position="102"/>
    </location>
</feature>
<dbReference type="Pfam" id="PF06210">
    <property type="entry name" value="DUF1003"/>
    <property type="match status" value="1"/>
</dbReference>
<dbReference type="OrthoDB" id="9795736at2"/>
<keyword evidence="3" id="KW-1185">Reference proteome</keyword>
<evidence type="ECO:0000256" key="1">
    <source>
        <dbReference type="SAM" id="Phobius"/>
    </source>
</evidence>
<accession>A0A1W1VCS7</accession>
<evidence type="ECO:0000313" key="3">
    <source>
        <dbReference type="Proteomes" id="UP000192582"/>
    </source>
</evidence>
<sequence>MTLPEHDRLNDLVHETAEIHTLLQQQSERELTHLHRPLERMSMFLSHPGFIVTTLVLFLLWIALNLELKHLGRKPWDEAPFYWLQGLIGLLGLIVTTTVLVGQARQGQLAEQRAQLQLQIVLLTEQRSAKTIALLEELRRDLPNVRNRYDEDAQVMQQVSNPEVILEAIQEGDSSGSRKETS</sequence>
<protein>
    <submittedName>
        <fullName evidence="2">Uncharacterized membrane protein</fullName>
    </submittedName>
</protein>
<reference evidence="2 3" key="1">
    <citation type="submission" date="2017-04" db="EMBL/GenBank/DDBJ databases">
        <authorList>
            <person name="Afonso C.L."/>
            <person name="Miller P.J."/>
            <person name="Scott M.A."/>
            <person name="Spackman E."/>
            <person name="Goraichik I."/>
            <person name="Dimitrov K.M."/>
            <person name="Suarez D.L."/>
            <person name="Swayne D.E."/>
        </authorList>
    </citation>
    <scope>NUCLEOTIDE SEQUENCE [LARGE SCALE GENOMIC DNA]</scope>
    <source>
        <strain evidence="2 3">KR-140</strain>
    </source>
</reference>
<gene>
    <name evidence="2" type="ORF">SAMN00790413_00996</name>
</gene>
<dbReference type="Proteomes" id="UP000192582">
    <property type="component" value="Unassembled WGS sequence"/>
</dbReference>
<dbReference type="RefSeq" id="WP_084048563.1">
    <property type="nucleotide sequence ID" value="NZ_FWWU01000009.1"/>
</dbReference>
<keyword evidence="1" id="KW-0472">Membrane</keyword>
<proteinExistence type="predicted"/>
<organism evidence="2 3">
    <name type="scientific">Deinococcus hopiensis KR-140</name>
    <dbReference type="NCBI Taxonomy" id="695939"/>
    <lineage>
        <taxon>Bacteria</taxon>
        <taxon>Thermotogati</taxon>
        <taxon>Deinococcota</taxon>
        <taxon>Deinococci</taxon>
        <taxon>Deinococcales</taxon>
        <taxon>Deinococcaceae</taxon>
        <taxon>Deinococcus</taxon>
    </lineage>
</organism>
<keyword evidence="1" id="KW-1133">Transmembrane helix</keyword>
<dbReference type="AlphaFoldDB" id="A0A1W1VCS7"/>
<name>A0A1W1VCS7_9DEIO</name>
<feature type="transmembrane region" description="Helical" evidence="1">
    <location>
        <begin position="44"/>
        <end position="62"/>
    </location>
</feature>
<dbReference type="EMBL" id="FWWU01000009">
    <property type="protein sequence ID" value="SMB91125.1"/>
    <property type="molecule type" value="Genomic_DNA"/>
</dbReference>